<dbReference type="Proteomes" id="UP001234989">
    <property type="component" value="Chromosome 4"/>
</dbReference>
<name>A0AAF0QKQ7_SOLVR</name>
<evidence type="ECO:0000313" key="2">
    <source>
        <dbReference type="Proteomes" id="UP001234989"/>
    </source>
</evidence>
<organism evidence="1 2">
    <name type="scientific">Solanum verrucosum</name>
    <dbReference type="NCBI Taxonomy" id="315347"/>
    <lineage>
        <taxon>Eukaryota</taxon>
        <taxon>Viridiplantae</taxon>
        <taxon>Streptophyta</taxon>
        <taxon>Embryophyta</taxon>
        <taxon>Tracheophyta</taxon>
        <taxon>Spermatophyta</taxon>
        <taxon>Magnoliopsida</taxon>
        <taxon>eudicotyledons</taxon>
        <taxon>Gunneridae</taxon>
        <taxon>Pentapetalae</taxon>
        <taxon>asterids</taxon>
        <taxon>lamiids</taxon>
        <taxon>Solanales</taxon>
        <taxon>Solanaceae</taxon>
        <taxon>Solanoideae</taxon>
        <taxon>Solaneae</taxon>
        <taxon>Solanum</taxon>
    </lineage>
</organism>
<feature type="non-terminal residue" evidence="1">
    <location>
        <position position="1"/>
    </location>
</feature>
<gene>
    <name evidence="1" type="ORF">MTR67_018298</name>
</gene>
<accession>A0AAF0QKQ7</accession>
<sequence>RKYVHPQWSNITNSLLSQHHGEQLECKSNTNARKVLDESYHMHKDANSCDKNDEEEIFTIKNEPIESVIANAYKPSFWNNSIVSIPCDLSIFDIRKALDDRWNQLFARHFRKFYPFGLVQHWKEMHSIPSTFSYAKVTSKVTNGGRDYVGCFIMHPEFAECDGYDLKCLGSKSNLVEKSIILHVWDPGIHRVLVKLKRLNGSSFFHNQTQDVFMNAKQLKRPVCVLTMHQREFFLDDGGIDK</sequence>
<evidence type="ECO:0000313" key="1">
    <source>
        <dbReference type="EMBL" id="WMV24913.1"/>
    </source>
</evidence>
<dbReference type="AlphaFoldDB" id="A0AAF0QKQ7"/>
<reference evidence="1" key="1">
    <citation type="submission" date="2023-08" db="EMBL/GenBank/DDBJ databases">
        <title>A de novo genome assembly of Solanum verrucosum Schlechtendal, a Mexican diploid species geographically isolated from the other diploid A-genome species in potato relatives.</title>
        <authorList>
            <person name="Hosaka K."/>
        </authorList>
    </citation>
    <scope>NUCLEOTIDE SEQUENCE</scope>
    <source>
        <tissue evidence="1">Young leaves</tissue>
    </source>
</reference>
<dbReference type="EMBL" id="CP133615">
    <property type="protein sequence ID" value="WMV24913.1"/>
    <property type="molecule type" value="Genomic_DNA"/>
</dbReference>
<protein>
    <submittedName>
        <fullName evidence="1">Uncharacterized protein</fullName>
    </submittedName>
</protein>
<proteinExistence type="predicted"/>
<keyword evidence="2" id="KW-1185">Reference proteome</keyword>